<dbReference type="EMBL" id="JAUCMX010000022">
    <property type="protein sequence ID" value="KAK3513930.1"/>
    <property type="molecule type" value="Genomic_DNA"/>
</dbReference>
<proteinExistence type="predicted"/>
<accession>A0AAE0UPI2</accession>
<name>A0AAE0UPI2_9TELE</name>
<comment type="caution">
    <text evidence="1">The sequence shown here is derived from an EMBL/GenBank/DDBJ whole genome shotgun (WGS) entry which is preliminary data.</text>
</comment>
<keyword evidence="2" id="KW-1185">Reference proteome</keyword>
<dbReference type="Proteomes" id="UP001274896">
    <property type="component" value="Unassembled WGS sequence"/>
</dbReference>
<protein>
    <submittedName>
        <fullName evidence="1">Uncharacterized protein</fullName>
    </submittedName>
</protein>
<evidence type="ECO:0000313" key="2">
    <source>
        <dbReference type="Proteomes" id="UP001274896"/>
    </source>
</evidence>
<feature type="non-terminal residue" evidence="1">
    <location>
        <position position="14"/>
    </location>
</feature>
<reference evidence="1" key="1">
    <citation type="submission" date="2023-06" db="EMBL/GenBank/DDBJ databases">
        <title>Male Hemibagrus guttatus genome.</title>
        <authorList>
            <person name="Bian C."/>
        </authorList>
    </citation>
    <scope>NUCLEOTIDE SEQUENCE</scope>
    <source>
        <strain evidence="1">Male_cb2023</strain>
        <tissue evidence="1">Muscle</tissue>
    </source>
</reference>
<organism evidence="1 2">
    <name type="scientific">Hemibagrus guttatus</name>
    <dbReference type="NCBI Taxonomy" id="175788"/>
    <lineage>
        <taxon>Eukaryota</taxon>
        <taxon>Metazoa</taxon>
        <taxon>Chordata</taxon>
        <taxon>Craniata</taxon>
        <taxon>Vertebrata</taxon>
        <taxon>Euteleostomi</taxon>
        <taxon>Actinopterygii</taxon>
        <taxon>Neopterygii</taxon>
        <taxon>Teleostei</taxon>
        <taxon>Ostariophysi</taxon>
        <taxon>Siluriformes</taxon>
        <taxon>Bagridae</taxon>
        <taxon>Hemibagrus</taxon>
    </lineage>
</organism>
<sequence>MKANSHRVYLLDKT</sequence>
<gene>
    <name evidence="1" type="ORF">QTP70_032825</name>
</gene>
<evidence type="ECO:0000313" key="1">
    <source>
        <dbReference type="EMBL" id="KAK3513930.1"/>
    </source>
</evidence>